<dbReference type="InterPro" id="IPR001387">
    <property type="entry name" value="Cro/C1-type_HTH"/>
</dbReference>
<dbReference type="AlphaFoldDB" id="A0A5A4UB74"/>
<dbReference type="PANTHER" id="PTHR35010">
    <property type="entry name" value="BLL4672 PROTEIN-RELATED"/>
    <property type="match status" value="1"/>
</dbReference>
<dbReference type="Gene3D" id="1.10.260.40">
    <property type="entry name" value="lambda repressor-like DNA-binding domains"/>
    <property type="match status" value="1"/>
</dbReference>
<feature type="domain" description="HTH cro/C1-type" evidence="2">
    <location>
        <begin position="91"/>
        <end position="145"/>
    </location>
</feature>
<evidence type="ECO:0000259" key="2">
    <source>
        <dbReference type="PROSITE" id="PS50943"/>
    </source>
</evidence>
<protein>
    <submittedName>
        <fullName evidence="3">DNA-binding protein</fullName>
    </submittedName>
</protein>
<dbReference type="Pfam" id="PF17765">
    <property type="entry name" value="MLTR_LBD"/>
    <property type="match status" value="1"/>
</dbReference>
<proteinExistence type="predicted"/>
<organism evidence="3">
    <name type="scientific">Streptomyces kitasatoensis</name>
    <dbReference type="NCBI Taxonomy" id="97405"/>
    <lineage>
        <taxon>Bacteria</taxon>
        <taxon>Bacillati</taxon>
        <taxon>Actinomycetota</taxon>
        <taxon>Actinomycetes</taxon>
        <taxon>Kitasatosporales</taxon>
        <taxon>Streptomycetaceae</taxon>
        <taxon>Streptomyces</taxon>
    </lineage>
</organism>
<dbReference type="SUPFAM" id="SSF47413">
    <property type="entry name" value="lambda repressor-like DNA-binding domains"/>
    <property type="match status" value="1"/>
</dbReference>
<dbReference type="EMBL" id="LC496468">
    <property type="protein sequence ID" value="BBM96663.1"/>
    <property type="molecule type" value="Genomic_DNA"/>
</dbReference>
<evidence type="ECO:0000313" key="3">
    <source>
        <dbReference type="EMBL" id="BBM96663.1"/>
    </source>
</evidence>
<feature type="region of interest" description="Disordered" evidence="1">
    <location>
        <begin position="50"/>
        <end position="69"/>
    </location>
</feature>
<dbReference type="CDD" id="cd00093">
    <property type="entry name" value="HTH_XRE"/>
    <property type="match status" value="1"/>
</dbReference>
<reference evidence="3" key="1">
    <citation type="submission" date="2019-08" db="EMBL/GenBank/DDBJ databases">
        <title>Gene cluster for leucomycin biosynthesis.</title>
        <authorList>
            <person name="Ikeda H."/>
        </authorList>
    </citation>
    <scope>NUCLEOTIDE SEQUENCE</scope>
    <source>
        <strain evidence="3">KA-6</strain>
    </source>
</reference>
<dbReference type="PROSITE" id="PS50943">
    <property type="entry name" value="HTH_CROC1"/>
    <property type="match status" value="1"/>
</dbReference>
<keyword evidence="3" id="KW-0238">DNA-binding</keyword>
<name>A0A5A4UB74_9ACTN</name>
<sequence length="348" mass="37725">MRRGHRVSRATGEFAPLEEAAAGATAAGFRSTLPAAPDAEAHCPGLPGRARRAGFRQFPPSPRPGRGRRTATRYGRVMTTVAMATGVGALLREWRERRRISQLELALRADSSARHISFVETGRSRPSQELLLRLADRLDVPVREQNALLLAAGYAPLFPERPLEDPALSGLRDGLDALLRGHEPYPALIVDGAYDVVAANRGVGELLQGVAEPLLEAPLNAMRVTLHPQGLAPRIRNLPEWRGHLLHQMERQLALVRSAPLRALYEEVSAYPLPDGCAGGPVPAGTGGAPYALPMIVELGGRTLSFVSTITTFNTPMDVTVSELAMETFLPADPETARHLRERQLLTP</sequence>
<dbReference type="Gene3D" id="3.30.450.180">
    <property type="match status" value="1"/>
</dbReference>
<dbReference type="GO" id="GO:0003677">
    <property type="term" value="F:DNA binding"/>
    <property type="evidence" value="ECO:0007669"/>
    <property type="project" value="UniProtKB-KW"/>
</dbReference>
<dbReference type="Pfam" id="PF01381">
    <property type="entry name" value="HTH_3"/>
    <property type="match status" value="1"/>
</dbReference>
<dbReference type="PANTHER" id="PTHR35010:SF4">
    <property type="entry name" value="BLL5781 PROTEIN"/>
    <property type="match status" value="1"/>
</dbReference>
<dbReference type="InterPro" id="IPR041413">
    <property type="entry name" value="MLTR_LBD"/>
</dbReference>
<dbReference type="InterPro" id="IPR010982">
    <property type="entry name" value="Lambda_DNA-bd_dom_sf"/>
</dbReference>
<evidence type="ECO:0000256" key="1">
    <source>
        <dbReference type="SAM" id="MobiDB-lite"/>
    </source>
</evidence>
<dbReference type="SMART" id="SM00530">
    <property type="entry name" value="HTH_XRE"/>
    <property type="match status" value="1"/>
</dbReference>
<accession>A0A5A4UB74</accession>